<proteinExistence type="predicted"/>
<dbReference type="STRING" id="199310.c3568"/>
<reference evidence="3 4" key="1">
    <citation type="journal article" date="2002" name="Proc. Natl. Acad. Sci. U.S.A.">
        <title>Extensive mosaic structure revealed by the complete genome sequence of uropathogenic Escherichia coli.</title>
        <authorList>
            <person name="Welch R.A."/>
            <person name="Burland V."/>
            <person name="Plunkett G.III."/>
            <person name="Redford P."/>
            <person name="Roesch P."/>
            <person name="Rasko D."/>
            <person name="Buckles E.L."/>
            <person name="Liou S.R."/>
            <person name="Boutin A."/>
            <person name="Hackett J."/>
            <person name="Stroud D."/>
            <person name="Mayhew G.F."/>
            <person name="Rose D.J."/>
            <person name="Zhou S."/>
            <person name="Schwartz D.C."/>
            <person name="Perna N.T."/>
            <person name="Mobley H.L."/>
            <person name="Donnenberg M.S."/>
            <person name="Blattner F.R."/>
        </authorList>
    </citation>
    <scope>NUCLEOTIDE SEQUENCE [LARGE SCALE GENOMIC DNA]</scope>
    <source>
        <strain evidence="4">CFT073 / ATCC 700928 / UPEC</strain>
    </source>
</reference>
<organism evidence="3 4">
    <name type="scientific">Escherichia coli O6:H1 (strain CFT073 / ATCC 700928 / UPEC)</name>
    <dbReference type="NCBI Taxonomy" id="199310"/>
    <lineage>
        <taxon>Bacteria</taxon>
        <taxon>Pseudomonadati</taxon>
        <taxon>Pseudomonadota</taxon>
        <taxon>Gammaproteobacteria</taxon>
        <taxon>Enterobacterales</taxon>
        <taxon>Enterobacteriaceae</taxon>
        <taxon>Escherichia</taxon>
    </lineage>
</organism>
<keyword evidence="4" id="KW-1185">Reference proteome</keyword>
<dbReference type="RefSeq" id="WP_000789528.1">
    <property type="nucleotide sequence ID" value="NC_004431.1"/>
</dbReference>
<feature type="chain" id="PRO_5002599730" description="Pentapeptide MXKDX repeat protein" evidence="2">
    <location>
        <begin position="21"/>
        <end position="80"/>
    </location>
</feature>
<evidence type="ECO:0000313" key="4">
    <source>
        <dbReference type="Proteomes" id="UP000001410"/>
    </source>
</evidence>
<dbReference type="HOGENOM" id="CLU_148386_1_0_6"/>
<sequence>MKNIISVTVLSALFMFNAQAADTMDKTHEVKGSMSSAHDKMCKDGMCKNAMDKEKMEKEHMSKTDGMKNDHMGKKDNMSQ</sequence>
<accession>A0A0H2VCY1</accession>
<evidence type="ECO:0008006" key="5">
    <source>
        <dbReference type="Google" id="ProtNLM"/>
    </source>
</evidence>
<gene>
    <name evidence="3" type="ordered locus">c3568</name>
</gene>
<evidence type="ECO:0000256" key="2">
    <source>
        <dbReference type="SAM" id="SignalP"/>
    </source>
</evidence>
<name>A0A0H2VCY1_ECOL6</name>
<dbReference type="eggNOG" id="ENOG502ZWKD">
    <property type="taxonomic scope" value="Bacteria"/>
</dbReference>
<dbReference type="Proteomes" id="UP000001410">
    <property type="component" value="Chromosome"/>
</dbReference>
<dbReference type="EMBL" id="AE014075">
    <property type="protein sequence ID" value="AAN82016.1"/>
    <property type="molecule type" value="Genomic_DNA"/>
</dbReference>
<dbReference type="AlphaFoldDB" id="A0A0H2VCY1"/>
<keyword evidence="2" id="KW-0732">Signal</keyword>
<evidence type="ECO:0000313" key="3">
    <source>
        <dbReference type="EMBL" id="AAN82016.1"/>
    </source>
</evidence>
<protein>
    <recommendedName>
        <fullName evidence="5">Pentapeptide MXKDX repeat protein</fullName>
    </recommendedName>
</protein>
<feature type="signal peptide" evidence="2">
    <location>
        <begin position="1"/>
        <end position="20"/>
    </location>
</feature>
<feature type="region of interest" description="Disordered" evidence="1">
    <location>
        <begin position="54"/>
        <end position="80"/>
    </location>
</feature>
<evidence type="ECO:0000256" key="1">
    <source>
        <dbReference type="SAM" id="MobiDB-lite"/>
    </source>
</evidence>
<dbReference type="KEGG" id="ecc:c3568"/>